<dbReference type="Gene3D" id="2.170.270.10">
    <property type="entry name" value="SET domain"/>
    <property type="match status" value="1"/>
</dbReference>
<dbReference type="GO" id="GO:0005694">
    <property type="term" value="C:chromosome"/>
    <property type="evidence" value="ECO:0007669"/>
    <property type="project" value="UniProtKB-SubCell"/>
</dbReference>
<dbReference type="KEGG" id="cbr:CBG_13779"/>
<dbReference type="InParanoid" id="A8XIP2"/>
<dbReference type="RefSeq" id="XP_002632530.1">
    <property type="nucleotide sequence ID" value="XM_002632484.1"/>
</dbReference>
<dbReference type="STRING" id="6238.A8XIP2"/>
<keyword evidence="4" id="KW-0489">Methyltransferase</keyword>
<feature type="compositionally biased region" description="Basic and acidic residues" evidence="8">
    <location>
        <begin position="75"/>
        <end position="91"/>
    </location>
</feature>
<evidence type="ECO:0000256" key="4">
    <source>
        <dbReference type="ARBA" id="ARBA00022603"/>
    </source>
</evidence>
<evidence type="ECO:0000256" key="5">
    <source>
        <dbReference type="ARBA" id="ARBA00022679"/>
    </source>
</evidence>
<dbReference type="CTD" id="8574526"/>
<dbReference type="GO" id="GO:0005634">
    <property type="term" value="C:nucleus"/>
    <property type="evidence" value="ECO:0007669"/>
    <property type="project" value="UniProtKB-SubCell"/>
</dbReference>
<comment type="subcellular location">
    <subcellularLocation>
        <location evidence="2">Chromosome</location>
    </subcellularLocation>
    <subcellularLocation>
        <location evidence="1">Nucleus</location>
    </subcellularLocation>
</comment>
<proteinExistence type="predicted"/>
<dbReference type="HOGENOM" id="CLU_1361514_0_0_1"/>
<reference evidence="9 10" key="2">
    <citation type="journal article" date="2011" name="PLoS Genet.">
        <title>Caenorhabditis briggsae recombinant inbred line genotypes reveal inter-strain incompatibility and the evolution of recombination.</title>
        <authorList>
            <person name="Ross J.A."/>
            <person name="Koboldt D.C."/>
            <person name="Staisch J.E."/>
            <person name="Chamberlin H.M."/>
            <person name="Gupta B.P."/>
            <person name="Miller R.D."/>
            <person name="Baird S.E."/>
            <person name="Haag E.S."/>
        </authorList>
    </citation>
    <scope>NUCLEOTIDE SEQUENCE [LARGE SCALE GENOMIC DNA]</scope>
    <source>
        <strain evidence="9 10">AF16</strain>
    </source>
</reference>
<evidence type="ECO:0000256" key="6">
    <source>
        <dbReference type="ARBA" id="ARBA00022691"/>
    </source>
</evidence>
<keyword evidence="6" id="KW-0949">S-adenosyl-L-methionine</keyword>
<keyword evidence="5" id="KW-0808">Transferase</keyword>
<dbReference type="GO" id="GO:0032259">
    <property type="term" value="P:methylation"/>
    <property type="evidence" value="ECO:0007669"/>
    <property type="project" value="UniProtKB-KW"/>
</dbReference>
<protein>
    <submittedName>
        <fullName evidence="9">Protein CBG13779</fullName>
    </submittedName>
</protein>
<dbReference type="EMBL" id="HE600943">
    <property type="protein sequence ID" value="CAP32517.1"/>
    <property type="molecule type" value="Genomic_DNA"/>
</dbReference>
<evidence type="ECO:0000256" key="1">
    <source>
        <dbReference type="ARBA" id="ARBA00004123"/>
    </source>
</evidence>
<evidence type="ECO:0000256" key="7">
    <source>
        <dbReference type="ARBA" id="ARBA00023242"/>
    </source>
</evidence>
<sequence>MSKQLAIVKIHKSCTLESKNKFKRCDQECECSDDSCPNVCERKECPETCSSNKMYGCQNQKFRGYGIGKNKKSKNGKEPEPTKPSVEIRETRGKGRGLYATKFIQTGDFVIPFTGEYISEEEKRRRFEIYGAKMMDAYVLDSGNHTIDVRSLGIRQIPVTSNANVEAGIAVGWLARRRMSGQMENSRKMDQRRGRWRLKLI</sequence>
<evidence type="ECO:0000313" key="10">
    <source>
        <dbReference type="Proteomes" id="UP000008549"/>
    </source>
</evidence>
<dbReference type="GO" id="GO:0008168">
    <property type="term" value="F:methyltransferase activity"/>
    <property type="evidence" value="ECO:0007669"/>
    <property type="project" value="UniProtKB-KW"/>
</dbReference>
<keyword evidence="3" id="KW-0158">Chromosome</keyword>
<feature type="region of interest" description="Disordered" evidence="8">
    <location>
        <begin position="68"/>
        <end position="91"/>
    </location>
</feature>
<evidence type="ECO:0000256" key="8">
    <source>
        <dbReference type="SAM" id="MobiDB-lite"/>
    </source>
</evidence>
<keyword evidence="7" id="KW-0539">Nucleus</keyword>
<dbReference type="GeneID" id="8574526"/>
<reference evidence="9 10" key="1">
    <citation type="journal article" date="2003" name="PLoS Biol.">
        <title>The genome sequence of Caenorhabditis briggsae: a platform for comparative genomics.</title>
        <authorList>
            <person name="Stein L.D."/>
            <person name="Bao Z."/>
            <person name="Blasiar D."/>
            <person name="Blumenthal T."/>
            <person name="Brent M.R."/>
            <person name="Chen N."/>
            <person name="Chinwalla A."/>
            <person name="Clarke L."/>
            <person name="Clee C."/>
            <person name="Coghlan A."/>
            <person name="Coulson A."/>
            <person name="D'Eustachio P."/>
            <person name="Fitch D.H."/>
            <person name="Fulton L.A."/>
            <person name="Fulton R.E."/>
            <person name="Griffiths-Jones S."/>
            <person name="Harris T.W."/>
            <person name="Hillier L.W."/>
            <person name="Kamath R."/>
            <person name="Kuwabara P.E."/>
            <person name="Mardis E.R."/>
            <person name="Marra M.A."/>
            <person name="Miner T.L."/>
            <person name="Minx P."/>
            <person name="Mullikin J.C."/>
            <person name="Plumb R.W."/>
            <person name="Rogers J."/>
            <person name="Schein J.E."/>
            <person name="Sohrmann M."/>
            <person name="Spieth J."/>
            <person name="Stajich J.E."/>
            <person name="Wei C."/>
            <person name="Willey D."/>
            <person name="Wilson R.K."/>
            <person name="Durbin R."/>
            <person name="Waterston R.H."/>
        </authorList>
    </citation>
    <scope>NUCLEOTIDE SEQUENCE [LARGE SCALE GENOMIC DNA]</scope>
    <source>
        <strain evidence="9 10">AF16</strain>
    </source>
</reference>
<dbReference type="InterPro" id="IPR046341">
    <property type="entry name" value="SET_dom_sf"/>
</dbReference>
<gene>
    <name evidence="9 11" type="ORF">CBG13779</name>
    <name evidence="9" type="ORF">CBG_13779</name>
</gene>
<dbReference type="Proteomes" id="UP000008549">
    <property type="component" value="Unassembled WGS sequence"/>
</dbReference>
<evidence type="ECO:0000256" key="3">
    <source>
        <dbReference type="ARBA" id="ARBA00022454"/>
    </source>
</evidence>
<dbReference type="WormBase" id="CBG13779">
    <property type="protein sequence ID" value="CBP44729"/>
    <property type="gene ID" value="WBGene00034487"/>
</dbReference>
<dbReference type="SUPFAM" id="SSF82199">
    <property type="entry name" value="SET domain"/>
    <property type="match status" value="1"/>
</dbReference>
<name>A8XIP2_CAEBR</name>
<keyword evidence="10" id="KW-1185">Reference proteome</keyword>
<evidence type="ECO:0000256" key="2">
    <source>
        <dbReference type="ARBA" id="ARBA00004286"/>
    </source>
</evidence>
<evidence type="ECO:0000313" key="9">
    <source>
        <dbReference type="EMBL" id="CAP32517.1"/>
    </source>
</evidence>
<organism evidence="9 10">
    <name type="scientific">Caenorhabditis briggsae</name>
    <dbReference type="NCBI Taxonomy" id="6238"/>
    <lineage>
        <taxon>Eukaryota</taxon>
        <taxon>Metazoa</taxon>
        <taxon>Ecdysozoa</taxon>
        <taxon>Nematoda</taxon>
        <taxon>Chromadorea</taxon>
        <taxon>Rhabditida</taxon>
        <taxon>Rhabditina</taxon>
        <taxon>Rhabditomorpha</taxon>
        <taxon>Rhabditoidea</taxon>
        <taxon>Rhabditidae</taxon>
        <taxon>Peloderinae</taxon>
        <taxon>Caenorhabditis</taxon>
    </lineage>
</organism>
<evidence type="ECO:0000313" key="11">
    <source>
        <dbReference type="WormBase" id="CBG13779"/>
    </source>
</evidence>
<dbReference type="PANTHER" id="PTHR22884">
    <property type="entry name" value="SET DOMAIN PROTEINS"/>
    <property type="match status" value="1"/>
</dbReference>
<dbReference type="InterPro" id="IPR050777">
    <property type="entry name" value="SET2_Histone-Lys_MeTrsfase"/>
</dbReference>
<accession>A8XIP2</accession>
<dbReference type="AlphaFoldDB" id="A8XIP2"/>